<feature type="domain" description="HTH TFE/IIEalpha-type" evidence="5">
    <location>
        <begin position="79"/>
        <end position="170"/>
    </location>
</feature>
<keyword evidence="2" id="KW-0805">Transcription regulation</keyword>
<organism evidence="6 7">
    <name type="scientific">Agrocybe chaxingu</name>
    <dbReference type="NCBI Taxonomy" id="84603"/>
    <lineage>
        <taxon>Eukaryota</taxon>
        <taxon>Fungi</taxon>
        <taxon>Dikarya</taxon>
        <taxon>Basidiomycota</taxon>
        <taxon>Agaricomycotina</taxon>
        <taxon>Agaricomycetes</taxon>
        <taxon>Agaricomycetidae</taxon>
        <taxon>Agaricales</taxon>
        <taxon>Agaricineae</taxon>
        <taxon>Strophariaceae</taxon>
        <taxon>Agrocybe</taxon>
    </lineage>
</organism>
<dbReference type="GO" id="GO:0005673">
    <property type="term" value="C:transcription factor TFIIE complex"/>
    <property type="evidence" value="ECO:0007669"/>
    <property type="project" value="TreeGrafter"/>
</dbReference>
<dbReference type="InterPro" id="IPR021600">
    <property type="entry name" value="TFIIE_asu_C"/>
</dbReference>
<dbReference type="AlphaFoldDB" id="A0A9W8K9J9"/>
<proteinExistence type="inferred from homology"/>
<evidence type="ECO:0000313" key="7">
    <source>
        <dbReference type="Proteomes" id="UP001148786"/>
    </source>
</evidence>
<evidence type="ECO:0000256" key="4">
    <source>
        <dbReference type="SAM" id="MobiDB-lite"/>
    </source>
</evidence>
<dbReference type="SMART" id="SM00531">
    <property type="entry name" value="TFIIE"/>
    <property type="match status" value="1"/>
</dbReference>
<dbReference type="Gene3D" id="6.10.140.1250">
    <property type="match status" value="1"/>
</dbReference>
<dbReference type="PANTHER" id="PTHR13097">
    <property type="entry name" value="TRANSCRIPTION INITIATION FACTOR IIE, ALPHA SUBUNIT"/>
    <property type="match status" value="1"/>
</dbReference>
<dbReference type="Pfam" id="PF02002">
    <property type="entry name" value="TFIIE_alpha"/>
    <property type="match status" value="1"/>
</dbReference>
<dbReference type="Gene3D" id="3.30.40.10">
    <property type="entry name" value="Zinc/RING finger domain, C3HC4 (zinc finger)"/>
    <property type="match status" value="1"/>
</dbReference>
<feature type="region of interest" description="Disordered" evidence="4">
    <location>
        <begin position="435"/>
        <end position="492"/>
    </location>
</feature>
<evidence type="ECO:0000259" key="5">
    <source>
        <dbReference type="PROSITE" id="PS51344"/>
    </source>
</evidence>
<dbReference type="SUPFAM" id="SSF57783">
    <property type="entry name" value="Zinc beta-ribbon"/>
    <property type="match status" value="1"/>
</dbReference>
<dbReference type="GO" id="GO:0006367">
    <property type="term" value="P:transcription initiation at RNA polymerase II promoter"/>
    <property type="evidence" value="ECO:0007669"/>
    <property type="project" value="InterPro"/>
</dbReference>
<sequence>MAERKAYTSFIASTTFVLGDTFPRLRKVVNTPSCCSVYAQGGLRAFLFRPSFGCRAFIIGFRQKPPDDPMATKEDQETLRLLVQHVSRAFYEPKYTIIMDQLARHPVLKDDDLAGRMGLQPKELNKVIAVLSNDSLVKIYRQNELKEGAQRSVGKQYYYIDYEHFCNVVKWRIAKMRYIIDSTLRNELDNKGYICPQCKQSYTPLDVDKLMDFARGALICEICHAEVVDNEDAENVQGSKDRMQRFNNQMRFIREGLQRSEAMTLPAFDVAAWIKNNPTDADKNKTSGTSGGLKVAGADGTRKEDEGVGVMMAMDKDEYTRRIERNAEAEVKRQQNALPAWHLKSTITGDLTALGVKENAREAAAIGAVEQTTNDDILKGLGVIGGGSSRNLQSASGPTSAGPVEDVKPVINVEADMYDQYYASLAASAAASAQPTPSATGLASSSSSSPAFASNLNDDEEEDKKPDVEYLDSLNAYRKRSRSQEDIGGDSKVKVAKTELNGLPNGHGSVNGHMTNGNGHLGVNGLANGYAGGAGYGGYQDAVMDTLQEASAELGVFEDDPMVMVAGNPKPYSQVTDEDHDLMTPEEYEAYFEVMQARS</sequence>
<dbReference type="PROSITE" id="PS51344">
    <property type="entry name" value="HTH_TFE_IIE"/>
    <property type="match status" value="1"/>
</dbReference>
<gene>
    <name evidence="6" type="ORF">NLJ89_g3735</name>
</gene>
<name>A0A9W8K9J9_9AGAR</name>
<comment type="caution">
    <text evidence="6">The sequence shown here is derived from an EMBL/GenBank/DDBJ whole genome shotgun (WGS) entry which is preliminary data.</text>
</comment>
<dbReference type="EMBL" id="JANKHO010000283">
    <property type="protein sequence ID" value="KAJ3512076.1"/>
    <property type="molecule type" value="Genomic_DNA"/>
</dbReference>
<protein>
    <recommendedName>
        <fullName evidence="5">HTH TFE/IIEalpha-type domain-containing protein</fullName>
    </recommendedName>
</protein>
<dbReference type="InterPro" id="IPR013083">
    <property type="entry name" value="Znf_RING/FYVE/PHD"/>
</dbReference>
<evidence type="ECO:0000256" key="3">
    <source>
        <dbReference type="ARBA" id="ARBA00023163"/>
    </source>
</evidence>
<evidence type="ECO:0000256" key="2">
    <source>
        <dbReference type="ARBA" id="ARBA00023015"/>
    </source>
</evidence>
<dbReference type="PANTHER" id="PTHR13097:SF7">
    <property type="entry name" value="GENERAL TRANSCRIPTION FACTOR IIE SUBUNIT 1"/>
    <property type="match status" value="1"/>
</dbReference>
<dbReference type="Proteomes" id="UP001148786">
    <property type="component" value="Unassembled WGS sequence"/>
</dbReference>
<feature type="compositionally biased region" description="Low complexity" evidence="4">
    <location>
        <begin position="435"/>
        <end position="454"/>
    </location>
</feature>
<dbReference type="InterPro" id="IPR002853">
    <property type="entry name" value="TFIIE_asu"/>
</dbReference>
<evidence type="ECO:0000313" key="6">
    <source>
        <dbReference type="EMBL" id="KAJ3512076.1"/>
    </source>
</evidence>
<evidence type="ECO:0000256" key="1">
    <source>
        <dbReference type="ARBA" id="ARBA00008947"/>
    </source>
</evidence>
<keyword evidence="7" id="KW-1185">Reference proteome</keyword>
<dbReference type="OrthoDB" id="361102at2759"/>
<dbReference type="InterPro" id="IPR024550">
    <property type="entry name" value="TFIIEa/SarR/Rpc3_HTH_dom"/>
</dbReference>
<reference evidence="6" key="1">
    <citation type="submission" date="2022-07" db="EMBL/GenBank/DDBJ databases">
        <title>Genome Sequence of Agrocybe chaxingu.</title>
        <authorList>
            <person name="Buettner E."/>
        </authorList>
    </citation>
    <scope>NUCLEOTIDE SEQUENCE</scope>
    <source>
        <strain evidence="6">MP-N11</strain>
    </source>
</reference>
<comment type="similarity">
    <text evidence="1">Belongs to the TFIIE alpha subunit family.</text>
</comment>
<keyword evidence="3" id="KW-0804">Transcription</keyword>
<accession>A0A9W8K9J9</accession>
<feature type="compositionally biased region" description="Basic and acidic residues" evidence="4">
    <location>
        <begin position="482"/>
        <end position="492"/>
    </location>
</feature>
<dbReference type="InterPro" id="IPR017919">
    <property type="entry name" value="TFIIE/TFIIEa_HTH"/>
</dbReference>
<feature type="region of interest" description="Disordered" evidence="4">
    <location>
        <begin position="281"/>
        <end position="301"/>
    </location>
</feature>
<dbReference type="Pfam" id="PF11521">
    <property type="entry name" value="TFIIE-A_C"/>
    <property type="match status" value="1"/>
</dbReference>
<dbReference type="InterPro" id="IPR039997">
    <property type="entry name" value="TFE"/>
</dbReference>